<dbReference type="GO" id="GO:0000976">
    <property type="term" value="F:transcription cis-regulatory region binding"/>
    <property type="evidence" value="ECO:0007669"/>
    <property type="project" value="TreeGrafter"/>
</dbReference>
<proteinExistence type="inferred from homology"/>
<comment type="caution">
    <text evidence="7">The sequence shown here is derived from an EMBL/GenBank/DDBJ whole genome shotgun (WGS) entry which is preliminary data.</text>
</comment>
<dbReference type="EMBL" id="BOPH01000082">
    <property type="protein sequence ID" value="GIJ70704.1"/>
    <property type="molecule type" value="Genomic_DNA"/>
</dbReference>
<keyword evidence="3" id="KW-0238">DNA-binding</keyword>
<keyword evidence="8" id="KW-1185">Reference proteome</keyword>
<dbReference type="InterPro" id="IPR000847">
    <property type="entry name" value="LysR_HTH_N"/>
</dbReference>
<evidence type="ECO:0000259" key="6">
    <source>
        <dbReference type="PROSITE" id="PS50931"/>
    </source>
</evidence>
<evidence type="ECO:0000256" key="2">
    <source>
        <dbReference type="ARBA" id="ARBA00023015"/>
    </source>
</evidence>
<evidence type="ECO:0000313" key="7">
    <source>
        <dbReference type="EMBL" id="GIJ70704.1"/>
    </source>
</evidence>
<dbReference type="FunFam" id="1.10.10.10:FF:000001">
    <property type="entry name" value="LysR family transcriptional regulator"/>
    <property type="match status" value="1"/>
</dbReference>
<evidence type="ECO:0000256" key="5">
    <source>
        <dbReference type="SAM" id="MobiDB-lite"/>
    </source>
</evidence>
<evidence type="ECO:0000256" key="3">
    <source>
        <dbReference type="ARBA" id="ARBA00023125"/>
    </source>
</evidence>
<name>A0A8J4EDH4_9ACTN</name>
<dbReference type="GO" id="GO:0003700">
    <property type="term" value="F:DNA-binding transcription factor activity"/>
    <property type="evidence" value="ECO:0007669"/>
    <property type="project" value="InterPro"/>
</dbReference>
<dbReference type="AlphaFoldDB" id="A0A8J4EDH4"/>
<sequence length="355" mass="38021">MQRGRLIVRRRETESARFRAQPAGRRNGASPAGIAPTTRSLRADALPDSALVTDSFLRPTYTLEQIRTFLAVASREHVTHAAQVLRLSQPAVTQQVQLLERALGIRLLERVGRNVRLTNAGVEVAGVCLLVMRALENLEKVVQGLRGLERGSLTIGATELTASFYLPAVLGQFAANHPGISVGVVVAPGDEVCAEVASGQLECGLVDGTHEAQPNLVRTEVDKTDVVLVSHPGHPFATRTDFSRDMLRSTRYLVWAPGSATEALVAEALGDHYGLASQMFVGSMEAARRSVLSSPHFLAAMPSVAVADDIASGALAVLGRNCGCLPVYAVRRQGPDSPGVEAAWQMMIRPHEQTS</sequence>
<reference evidence="7" key="1">
    <citation type="submission" date="2021-01" db="EMBL/GenBank/DDBJ databases">
        <title>Whole genome shotgun sequence of Virgisporangium ochraceum NBRC 16418.</title>
        <authorList>
            <person name="Komaki H."/>
            <person name="Tamura T."/>
        </authorList>
    </citation>
    <scope>NUCLEOTIDE SEQUENCE</scope>
    <source>
        <strain evidence="7">NBRC 16418</strain>
    </source>
</reference>
<evidence type="ECO:0000313" key="8">
    <source>
        <dbReference type="Proteomes" id="UP000635606"/>
    </source>
</evidence>
<organism evidence="7 8">
    <name type="scientific">Virgisporangium ochraceum</name>
    <dbReference type="NCBI Taxonomy" id="65505"/>
    <lineage>
        <taxon>Bacteria</taxon>
        <taxon>Bacillati</taxon>
        <taxon>Actinomycetota</taxon>
        <taxon>Actinomycetes</taxon>
        <taxon>Micromonosporales</taxon>
        <taxon>Micromonosporaceae</taxon>
        <taxon>Virgisporangium</taxon>
    </lineage>
</organism>
<protein>
    <recommendedName>
        <fullName evidence="6">HTH lysR-type domain-containing protein</fullName>
    </recommendedName>
</protein>
<dbReference type="Pfam" id="PF03466">
    <property type="entry name" value="LysR_substrate"/>
    <property type="match status" value="1"/>
</dbReference>
<evidence type="ECO:0000256" key="4">
    <source>
        <dbReference type="ARBA" id="ARBA00023163"/>
    </source>
</evidence>
<gene>
    <name evidence="7" type="ORF">Voc01_056210</name>
</gene>
<keyword evidence="2" id="KW-0805">Transcription regulation</keyword>
<dbReference type="Proteomes" id="UP000635606">
    <property type="component" value="Unassembled WGS sequence"/>
</dbReference>
<dbReference type="SUPFAM" id="SSF53850">
    <property type="entry name" value="Periplasmic binding protein-like II"/>
    <property type="match status" value="1"/>
</dbReference>
<keyword evidence="4" id="KW-0804">Transcription</keyword>
<dbReference type="SUPFAM" id="SSF46785">
    <property type="entry name" value="Winged helix' DNA-binding domain"/>
    <property type="match status" value="1"/>
</dbReference>
<comment type="similarity">
    <text evidence="1">Belongs to the LysR transcriptional regulatory family.</text>
</comment>
<dbReference type="InterPro" id="IPR036388">
    <property type="entry name" value="WH-like_DNA-bd_sf"/>
</dbReference>
<dbReference type="InterPro" id="IPR036390">
    <property type="entry name" value="WH_DNA-bd_sf"/>
</dbReference>
<dbReference type="PROSITE" id="PS50931">
    <property type="entry name" value="HTH_LYSR"/>
    <property type="match status" value="1"/>
</dbReference>
<dbReference type="Gene3D" id="1.10.10.10">
    <property type="entry name" value="Winged helix-like DNA-binding domain superfamily/Winged helix DNA-binding domain"/>
    <property type="match status" value="1"/>
</dbReference>
<evidence type="ECO:0000256" key="1">
    <source>
        <dbReference type="ARBA" id="ARBA00009437"/>
    </source>
</evidence>
<dbReference type="PANTHER" id="PTHR30126:SF39">
    <property type="entry name" value="HTH-TYPE TRANSCRIPTIONAL REGULATOR CYSL"/>
    <property type="match status" value="1"/>
</dbReference>
<dbReference type="PRINTS" id="PR00039">
    <property type="entry name" value="HTHLYSR"/>
</dbReference>
<dbReference type="Gene3D" id="3.40.190.10">
    <property type="entry name" value="Periplasmic binding protein-like II"/>
    <property type="match status" value="2"/>
</dbReference>
<feature type="region of interest" description="Disordered" evidence="5">
    <location>
        <begin position="12"/>
        <end position="36"/>
    </location>
</feature>
<dbReference type="PANTHER" id="PTHR30126">
    <property type="entry name" value="HTH-TYPE TRANSCRIPTIONAL REGULATOR"/>
    <property type="match status" value="1"/>
</dbReference>
<dbReference type="Pfam" id="PF00126">
    <property type="entry name" value="HTH_1"/>
    <property type="match status" value="1"/>
</dbReference>
<accession>A0A8J4EDH4</accession>
<feature type="domain" description="HTH lysR-type" evidence="6">
    <location>
        <begin position="61"/>
        <end position="118"/>
    </location>
</feature>
<dbReference type="InterPro" id="IPR005119">
    <property type="entry name" value="LysR_subst-bd"/>
</dbReference>